<dbReference type="CDD" id="cd03426">
    <property type="entry name" value="NUDIX_CoAse_Nudt7"/>
    <property type="match status" value="1"/>
</dbReference>
<feature type="domain" description="Nudix hydrolase" evidence="7">
    <location>
        <begin position="34"/>
        <end position="166"/>
    </location>
</feature>
<dbReference type="InterPro" id="IPR015797">
    <property type="entry name" value="NUDIX_hydrolase-like_dom_sf"/>
</dbReference>
<dbReference type="Proteomes" id="UP000236721">
    <property type="component" value="Unassembled WGS sequence"/>
</dbReference>
<evidence type="ECO:0000259" key="7">
    <source>
        <dbReference type="PROSITE" id="PS51462"/>
    </source>
</evidence>
<proteinExistence type="predicted"/>
<keyword evidence="3" id="KW-0479">Metal-binding</keyword>
<keyword evidence="9" id="KW-1185">Reference proteome</keyword>
<dbReference type="NCBIfam" id="NF007980">
    <property type="entry name" value="PRK10707.1"/>
    <property type="match status" value="1"/>
</dbReference>
<dbReference type="PANTHER" id="PTHR12992">
    <property type="entry name" value="NUDIX HYDROLASE"/>
    <property type="match status" value="1"/>
</dbReference>
<organism evidence="8 9">
    <name type="scientific">Vibrio hangzhouensis</name>
    <dbReference type="NCBI Taxonomy" id="462991"/>
    <lineage>
        <taxon>Bacteria</taxon>
        <taxon>Pseudomonadati</taxon>
        <taxon>Pseudomonadota</taxon>
        <taxon>Gammaproteobacteria</taxon>
        <taxon>Vibrionales</taxon>
        <taxon>Vibrionaceae</taxon>
        <taxon>Vibrio</taxon>
    </lineage>
</organism>
<evidence type="ECO:0000313" key="8">
    <source>
        <dbReference type="EMBL" id="SEG62176.1"/>
    </source>
</evidence>
<comment type="cofactor">
    <cofactor evidence="1">
        <name>Mn(2+)</name>
        <dbReference type="ChEBI" id="CHEBI:29035"/>
    </cofactor>
</comment>
<protein>
    <submittedName>
        <fullName evidence="8">8-oxo-dGTP pyrophosphatase MutT, NUDIX family</fullName>
    </submittedName>
</protein>
<dbReference type="InterPro" id="IPR045121">
    <property type="entry name" value="CoAse"/>
</dbReference>
<dbReference type="GO" id="GO:0010945">
    <property type="term" value="F:coenzyme A diphosphatase activity"/>
    <property type="evidence" value="ECO:0007669"/>
    <property type="project" value="InterPro"/>
</dbReference>
<dbReference type="EMBL" id="FNVG01000024">
    <property type="protein sequence ID" value="SEG62176.1"/>
    <property type="molecule type" value="Genomic_DNA"/>
</dbReference>
<dbReference type="Pfam" id="PF00293">
    <property type="entry name" value="NUDIX"/>
    <property type="match status" value="1"/>
</dbReference>
<evidence type="ECO:0000256" key="1">
    <source>
        <dbReference type="ARBA" id="ARBA00001936"/>
    </source>
</evidence>
<comment type="cofactor">
    <cofactor evidence="2">
        <name>Mg(2+)</name>
        <dbReference type="ChEBI" id="CHEBI:18420"/>
    </cofactor>
</comment>
<dbReference type="GO" id="GO:0046872">
    <property type="term" value="F:metal ion binding"/>
    <property type="evidence" value="ECO:0007669"/>
    <property type="project" value="UniProtKB-KW"/>
</dbReference>
<name>A0A1H6BPN6_9VIBR</name>
<sequence length="197" mass="22520">MTKYEFLERFQLHQLADYHASSKIRTAHIRMDNLRQASVLIGLVERNNRLNVILTRRAQHLKHHPGQVSFPGGKVEKNDRTIIDTALREAKEEIGLHYEQVSVIGQLPKLVTVTEFHVTPVLAFVDSNYQPVIDANEVDTLFEVPLEFLARAENMSAVNFTVRGATHRVLSIPYKEHFIWGVTAQIIESLQTQLQLS</sequence>
<dbReference type="Gene3D" id="3.90.79.10">
    <property type="entry name" value="Nucleoside Triphosphate Pyrophosphohydrolase"/>
    <property type="match status" value="1"/>
</dbReference>
<evidence type="ECO:0000256" key="2">
    <source>
        <dbReference type="ARBA" id="ARBA00001946"/>
    </source>
</evidence>
<dbReference type="AlphaFoldDB" id="A0A1H6BPN6"/>
<accession>A0A1H6BPN6</accession>
<keyword evidence="4" id="KW-0378">Hydrolase</keyword>
<evidence type="ECO:0000256" key="3">
    <source>
        <dbReference type="ARBA" id="ARBA00022723"/>
    </source>
</evidence>
<dbReference type="PANTHER" id="PTHR12992:SF11">
    <property type="entry name" value="MITOCHONDRIAL COENZYME A DIPHOSPHATASE NUDT8"/>
    <property type="match status" value="1"/>
</dbReference>
<keyword evidence="6" id="KW-0464">Manganese</keyword>
<reference evidence="9" key="1">
    <citation type="submission" date="2016-10" db="EMBL/GenBank/DDBJ databases">
        <authorList>
            <person name="Varghese N."/>
            <person name="Submissions S."/>
        </authorList>
    </citation>
    <scope>NUCLEOTIDE SEQUENCE [LARGE SCALE GENOMIC DNA]</scope>
    <source>
        <strain evidence="9">CGMCC 1.7062</strain>
    </source>
</reference>
<evidence type="ECO:0000256" key="6">
    <source>
        <dbReference type="ARBA" id="ARBA00023211"/>
    </source>
</evidence>
<dbReference type="SUPFAM" id="SSF55811">
    <property type="entry name" value="Nudix"/>
    <property type="match status" value="1"/>
</dbReference>
<gene>
    <name evidence="8" type="ORF">SAMN04488244_1247</name>
</gene>
<dbReference type="RefSeq" id="WP_103881887.1">
    <property type="nucleotide sequence ID" value="NZ_FNVG01000024.1"/>
</dbReference>
<dbReference type="PROSITE" id="PS51462">
    <property type="entry name" value="NUDIX"/>
    <property type="match status" value="1"/>
</dbReference>
<dbReference type="InterPro" id="IPR000086">
    <property type="entry name" value="NUDIX_hydrolase_dom"/>
</dbReference>
<keyword evidence="5" id="KW-0460">Magnesium</keyword>
<evidence type="ECO:0000313" key="9">
    <source>
        <dbReference type="Proteomes" id="UP000236721"/>
    </source>
</evidence>
<dbReference type="OrthoDB" id="9802805at2"/>
<evidence type="ECO:0000256" key="5">
    <source>
        <dbReference type="ARBA" id="ARBA00022842"/>
    </source>
</evidence>
<evidence type="ECO:0000256" key="4">
    <source>
        <dbReference type="ARBA" id="ARBA00022801"/>
    </source>
</evidence>